<reference evidence="4" key="1">
    <citation type="journal article" date="2019" name="Int. J. Syst. Evol. Microbiol.">
        <title>The Global Catalogue of Microorganisms (GCM) 10K type strain sequencing project: providing services to taxonomists for standard genome sequencing and annotation.</title>
        <authorList>
            <consortium name="The Broad Institute Genomics Platform"/>
            <consortium name="The Broad Institute Genome Sequencing Center for Infectious Disease"/>
            <person name="Wu L."/>
            <person name="Ma J."/>
        </authorList>
    </citation>
    <scope>NUCLEOTIDE SEQUENCE [LARGE SCALE GENOMIC DNA]</scope>
    <source>
        <strain evidence="4">CECT 8064</strain>
    </source>
</reference>
<comment type="caution">
    <text evidence="3">The sequence shown here is derived from an EMBL/GenBank/DDBJ whole genome shotgun (WGS) entry which is preliminary data.</text>
</comment>
<evidence type="ECO:0000259" key="2">
    <source>
        <dbReference type="Pfam" id="PF19834"/>
    </source>
</evidence>
<dbReference type="EMBL" id="JBHSFS010000023">
    <property type="protein sequence ID" value="MFC4517643.1"/>
    <property type="molecule type" value="Genomic_DNA"/>
</dbReference>
<feature type="domain" description="DUF6314" evidence="2">
    <location>
        <begin position="38"/>
        <end position="169"/>
    </location>
</feature>
<dbReference type="InterPro" id="IPR045632">
    <property type="entry name" value="DUF6314"/>
</dbReference>
<keyword evidence="4" id="KW-1185">Reference proteome</keyword>
<sequence length="172" mass="18615">MSSAAATAPPSGPTEPSGPTGQPSPSAVFPVPDVLAFLTGRWTVERTLTDLATGSAGTYRGTAEFRADGDGARLLHVEDGELDWNGTVNRAGRTLRLLPGPAGTAEVTFADGRPFHDLDLRTGRWHTRHPCVADLYDGAFAVVSPDEWRVRWRTTGPAKEHVQHSVYRRRLS</sequence>
<dbReference type="Pfam" id="PF19834">
    <property type="entry name" value="DUF6314"/>
    <property type="match status" value="1"/>
</dbReference>
<organism evidence="3 4">
    <name type="scientific">Streptomyces ehimensis</name>
    <dbReference type="NCBI Taxonomy" id="68195"/>
    <lineage>
        <taxon>Bacteria</taxon>
        <taxon>Bacillati</taxon>
        <taxon>Actinomycetota</taxon>
        <taxon>Actinomycetes</taxon>
        <taxon>Kitasatosporales</taxon>
        <taxon>Streptomycetaceae</taxon>
        <taxon>Streptomyces</taxon>
    </lineage>
</organism>
<accession>A0ABV9BUE1</accession>
<proteinExistence type="predicted"/>
<gene>
    <name evidence="3" type="ORF">ACFPEN_32620</name>
</gene>
<name>A0ABV9BUE1_9ACTN</name>
<feature type="region of interest" description="Disordered" evidence="1">
    <location>
        <begin position="1"/>
        <end position="27"/>
    </location>
</feature>
<dbReference type="Proteomes" id="UP001595990">
    <property type="component" value="Unassembled WGS sequence"/>
</dbReference>
<evidence type="ECO:0000313" key="4">
    <source>
        <dbReference type="Proteomes" id="UP001595990"/>
    </source>
</evidence>
<evidence type="ECO:0000313" key="3">
    <source>
        <dbReference type="EMBL" id="MFC4517643.1"/>
    </source>
</evidence>
<dbReference type="RefSeq" id="WP_417924184.1">
    <property type="nucleotide sequence ID" value="NZ_JBHSFS010000023.1"/>
</dbReference>
<evidence type="ECO:0000256" key="1">
    <source>
        <dbReference type="SAM" id="MobiDB-lite"/>
    </source>
</evidence>
<protein>
    <submittedName>
        <fullName evidence="3">DUF6314 family protein</fullName>
    </submittedName>
</protein>